<dbReference type="PANTHER" id="PTHR46401:SF2">
    <property type="entry name" value="GLYCOSYLTRANSFERASE WBBK-RELATED"/>
    <property type="match status" value="1"/>
</dbReference>
<dbReference type="SUPFAM" id="SSF53756">
    <property type="entry name" value="UDP-Glycosyltransferase/glycogen phosphorylase"/>
    <property type="match status" value="1"/>
</dbReference>
<evidence type="ECO:0000259" key="2">
    <source>
        <dbReference type="Pfam" id="PF00534"/>
    </source>
</evidence>
<dbReference type="EMBL" id="VMTR01000083">
    <property type="protein sequence ID" value="TVT94416.1"/>
    <property type="molecule type" value="Genomic_DNA"/>
</dbReference>
<name>A0A558G9K9_HALVO</name>
<comment type="caution">
    <text evidence="3">The sequence shown here is derived from an EMBL/GenBank/DDBJ whole genome shotgun (WGS) entry which is preliminary data.</text>
</comment>
<feature type="domain" description="Glycosyl transferase family 1" evidence="2">
    <location>
        <begin position="172"/>
        <end position="310"/>
    </location>
</feature>
<gene>
    <name evidence="3" type="ORF">FQA18_11945</name>
</gene>
<dbReference type="GO" id="GO:0016757">
    <property type="term" value="F:glycosyltransferase activity"/>
    <property type="evidence" value="ECO:0007669"/>
    <property type="project" value="InterPro"/>
</dbReference>
<sequence length="340" mass="39149">MSKQNKTVLLVTPWDRNGGLATYSGYLHDYLSEICDLDVHAWDHESIVSRGTGIRAISPNLFKKVNSVDNVHIQYTFGRYLLSLPIILILSKFFGCNTVVTQHERFDNLPFSKPIWIYHQIVYFLIDEIIVHTEYRKQIVSSIHTSKTTVIEHGVIDRPSVTQSPREIDNIVIPGIIRPIKGYEYAIDALQYIEDVTLRIVGNVDDDEYHKSLVEKSKELEVNDRIDWDLRYIPESELFEIIKDADLILLPYNLDTSMSGILSHCISWKNITIVSDAPALVNTIQCEHAVVKQNGETISQRISELQSSPKMQLEILDKMSELSKRYSWDHTAIKTKEKYK</sequence>
<proteinExistence type="predicted"/>
<dbReference type="Proteomes" id="UP000320212">
    <property type="component" value="Unassembled WGS sequence"/>
</dbReference>
<reference evidence="3 4" key="1">
    <citation type="submission" date="2019-07" db="EMBL/GenBank/DDBJ databases">
        <title>Draft genome sequence of Haloferax volcanii SS0101, isolated from salt farm in Samut Sakhon, Thailand.</title>
        <authorList>
            <person name="Wanthongcharoen S."/>
            <person name="Yamprayoonswat W."/>
            <person name="Ruangsuj P."/>
            <person name="Thongpramul N."/>
            <person name="Jumpathong W."/>
            <person name="Sittihan S."/>
            <person name="Kanjanavas P."/>
            <person name="Yasawong M."/>
        </authorList>
    </citation>
    <scope>NUCLEOTIDE SEQUENCE [LARGE SCALE GENOMIC DNA]</scope>
    <source>
        <strain evidence="3 4">SS0101</strain>
    </source>
</reference>
<protein>
    <submittedName>
        <fullName evidence="3">Glycosyltransferase</fullName>
    </submittedName>
</protein>
<accession>A0A558G9K9</accession>
<keyword evidence="1 3" id="KW-0808">Transferase</keyword>
<dbReference type="Pfam" id="PF00534">
    <property type="entry name" value="Glycos_transf_1"/>
    <property type="match status" value="1"/>
</dbReference>
<dbReference type="AlphaFoldDB" id="A0A558G9K9"/>
<dbReference type="InterPro" id="IPR001296">
    <property type="entry name" value="Glyco_trans_1"/>
</dbReference>
<evidence type="ECO:0000256" key="1">
    <source>
        <dbReference type="ARBA" id="ARBA00022679"/>
    </source>
</evidence>
<evidence type="ECO:0000313" key="3">
    <source>
        <dbReference type="EMBL" id="TVT94416.1"/>
    </source>
</evidence>
<dbReference type="Gene3D" id="3.40.50.2000">
    <property type="entry name" value="Glycogen Phosphorylase B"/>
    <property type="match status" value="2"/>
</dbReference>
<dbReference type="PANTHER" id="PTHR46401">
    <property type="entry name" value="GLYCOSYLTRANSFERASE WBBK-RELATED"/>
    <property type="match status" value="1"/>
</dbReference>
<organism evidence="3 4">
    <name type="scientific">Haloferax volcanii</name>
    <name type="common">Halobacterium volcanii</name>
    <dbReference type="NCBI Taxonomy" id="2246"/>
    <lineage>
        <taxon>Archaea</taxon>
        <taxon>Methanobacteriati</taxon>
        <taxon>Methanobacteriota</taxon>
        <taxon>Stenosarchaea group</taxon>
        <taxon>Halobacteria</taxon>
        <taxon>Halobacteriales</taxon>
        <taxon>Haloferacaceae</taxon>
        <taxon>Haloferax</taxon>
    </lineage>
</organism>
<evidence type="ECO:0000313" key="4">
    <source>
        <dbReference type="Proteomes" id="UP000320212"/>
    </source>
</evidence>